<dbReference type="EMBL" id="BOPH01000020">
    <property type="protein sequence ID" value="GIJ66724.1"/>
    <property type="molecule type" value="Genomic_DNA"/>
</dbReference>
<name>A0A8J3ZLX5_9ACTN</name>
<dbReference type="PROSITE" id="PS50850">
    <property type="entry name" value="MFS"/>
    <property type="match status" value="1"/>
</dbReference>
<comment type="subcellular location">
    <subcellularLocation>
        <location evidence="1">Cell membrane</location>
        <topology evidence="1">Multi-pass membrane protein</topology>
    </subcellularLocation>
</comment>
<evidence type="ECO:0000259" key="8">
    <source>
        <dbReference type="PROSITE" id="PS50850"/>
    </source>
</evidence>
<dbReference type="Proteomes" id="UP000635606">
    <property type="component" value="Unassembled WGS sequence"/>
</dbReference>
<feature type="transmembrane region" description="Helical" evidence="7">
    <location>
        <begin position="261"/>
        <end position="284"/>
    </location>
</feature>
<protein>
    <submittedName>
        <fullName evidence="9">MFS transporter</fullName>
    </submittedName>
</protein>
<evidence type="ECO:0000313" key="9">
    <source>
        <dbReference type="EMBL" id="GIJ66724.1"/>
    </source>
</evidence>
<keyword evidence="6 7" id="KW-0472">Membrane</keyword>
<dbReference type="Pfam" id="PF05977">
    <property type="entry name" value="MFS_3"/>
    <property type="match status" value="1"/>
</dbReference>
<evidence type="ECO:0000256" key="3">
    <source>
        <dbReference type="ARBA" id="ARBA00022475"/>
    </source>
</evidence>
<keyword evidence="3" id="KW-1003">Cell membrane</keyword>
<dbReference type="InterPro" id="IPR036259">
    <property type="entry name" value="MFS_trans_sf"/>
</dbReference>
<accession>A0A8J3ZLX5</accession>
<dbReference type="Gene3D" id="1.20.1250.20">
    <property type="entry name" value="MFS general substrate transporter like domains"/>
    <property type="match status" value="1"/>
</dbReference>
<keyword evidence="4 7" id="KW-0812">Transmembrane</keyword>
<dbReference type="CDD" id="cd06173">
    <property type="entry name" value="MFS_MefA_like"/>
    <property type="match status" value="1"/>
</dbReference>
<keyword evidence="5 7" id="KW-1133">Transmembrane helix</keyword>
<feature type="transmembrane region" description="Helical" evidence="7">
    <location>
        <begin position="27"/>
        <end position="48"/>
    </location>
</feature>
<evidence type="ECO:0000256" key="5">
    <source>
        <dbReference type="ARBA" id="ARBA00022989"/>
    </source>
</evidence>
<dbReference type="GO" id="GO:0022857">
    <property type="term" value="F:transmembrane transporter activity"/>
    <property type="evidence" value="ECO:0007669"/>
    <property type="project" value="InterPro"/>
</dbReference>
<dbReference type="PANTHER" id="PTHR23513">
    <property type="entry name" value="INTEGRAL MEMBRANE EFFLUX PROTEIN-RELATED"/>
    <property type="match status" value="1"/>
</dbReference>
<dbReference type="PANTHER" id="PTHR23513:SF6">
    <property type="entry name" value="MAJOR FACILITATOR SUPERFAMILY ASSOCIATED DOMAIN-CONTAINING PROTEIN"/>
    <property type="match status" value="1"/>
</dbReference>
<keyword evidence="10" id="KW-1185">Reference proteome</keyword>
<feature type="domain" description="Major facilitator superfamily (MFS) profile" evidence="8">
    <location>
        <begin position="229"/>
        <end position="422"/>
    </location>
</feature>
<dbReference type="AlphaFoldDB" id="A0A8J3ZLX5"/>
<dbReference type="GO" id="GO:0005886">
    <property type="term" value="C:plasma membrane"/>
    <property type="evidence" value="ECO:0007669"/>
    <property type="project" value="UniProtKB-SubCell"/>
</dbReference>
<gene>
    <name evidence="9" type="ORF">Voc01_016410</name>
</gene>
<feature type="transmembrane region" description="Helical" evidence="7">
    <location>
        <begin position="232"/>
        <end position="255"/>
    </location>
</feature>
<dbReference type="SUPFAM" id="SSF103473">
    <property type="entry name" value="MFS general substrate transporter"/>
    <property type="match status" value="1"/>
</dbReference>
<feature type="transmembrane region" description="Helical" evidence="7">
    <location>
        <begin position="361"/>
        <end position="381"/>
    </location>
</feature>
<dbReference type="InterPro" id="IPR010290">
    <property type="entry name" value="TM_effector"/>
</dbReference>
<evidence type="ECO:0000256" key="6">
    <source>
        <dbReference type="ARBA" id="ARBA00023136"/>
    </source>
</evidence>
<comment type="caution">
    <text evidence="9">The sequence shown here is derived from an EMBL/GenBank/DDBJ whole genome shotgun (WGS) entry which is preliminary data.</text>
</comment>
<evidence type="ECO:0000256" key="1">
    <source>
        <dbReference type="ARBA" id="ARBA00004651"/>
    </source>
</evidence>
<evidence type="ECO:0000313" key="10">
    <source>
        <dbReference type="Proteomes" id="UP000635606"/>
    </source>
</evidence>
<evidence type="ECO:0000256" key="2">
    <source>
        <dbReference type="ARBA" id="ARBA00022448"/>
    </source>
</evidence>
<proteinExistence type="predicted"/>
<feature type="transmembrane region" description="Helical" evidence="7">
    <location>
        <begin position="296"/>
        <end position="314"/>
    </location>
</feature>
<feature type="transmembrane region" description="Helical" evidence="7">
    <location>
        <begin position="169"/>
        <end position="197"/>
    </location>
</feature>
<dbReference type="RefSeq" id="WP_203926689.1">
    <property type="nucleotide sequence ID" value="NZ_BOPH01000020.1"/>
</dbReference>
<reference evidence="9" key="1">
    <citation type="submission" date="2021-01" db="EMBL/GenBank/DDBJ databases">
        <title>Whole genome shotgun sequence of Virgisporangium ochraceum NBRC 16418.</title>
        <authorList>
            <person name="Komaki H."/>
            <person name="Tamura T."/>
        </authorList>
    </citation>
    <scope>NUCLEOTIDE SEQUENCE</scope>
    <source>
        <strain evidence="9">NBRC 16418</strain>
    </source>
</reference>
<evidence type="ECO:0000256" key="4">
    <source>
        <dbReference type="ARBA" id="ARBA00022692"/>
    </source>
</evidence>
<feature type="transmembrane region" description="Helical" evidence="7">
    <location>
        <begin position="114"/>
        <end position="135"/>
    </location>
</feature>
<feature type="transmembrane region" description="Helical" evidence="7">
    <location>
        <begin position="55"/>
        <end position="73"/>
    </location>
</feature>
<evidence type="ECO:0000256" key="7">
    <source>
        <dbReference type="SAM" id="Phobius"/>
    </source>
</evidence>
<keyword evidence="2" id="KW-0813">Transport</keyword>
<organism evidence="9 10">
    <name type="scientific">Virgisporangium ochraceum</name>
    <dbReference type="NCBI Taxonomy" id="65505"/>
    <lineage>
        <taxon>Bacteria</taxon>
        <taxon>Bacillati</taxon>
        <taxon>Actinomycetota</taxon>
        <taxon>Actinomycetes</taxon>
        <taxon>Micromonosporales</taxon>
        <taxon>Micromonosporaceae</taxon>
        <taxon>Virgisporangium</taxon>
    </lineage>
</organism>
<feature type="transmembrane region" description="Helical" evidence="7">
    <location>
        <begin position="320"/>
        <end position="340"/>
    </location>
</feature>
<feature type="transmembrane region" description="Helical" evidence="7">
    <location>
        <begin position="387"/>
        <end position="405"/>
    </location>
</feature>
<sequence length="422" mass="43622">MTTTLAPRADTDPVRGRGFRLLWAGQAASGLGTSVTWVALPLVAITVLDATAFQVAVLSAAAWLPWLLIGLPAGAWVDRLPPRPLMVWCDVASFVLYLSVPVAAVLGGLTLPHLFAVAFGTGAASVFFMTAYQVFLPTLLPPADLPAGNSRLQGTEAVTQVGGPGLAGLIAGALGAVWALFFDAVTFLVSALCLTAIRARPPVRPRPVERPPLRRAVSDGIRFVARDPFLRLFAVYGAASNLGLVAYQSILVVFLARDIGLTPGVVGAVMAAMSVGGAVGAFVAPALGRRLGTARAMLVCQLVAMPSALLIPLTGTGTRLLAAVAGGVLVGVGVVAGNVVKGSWRQVYTPHHLLGRVVASMHLVNFGTMPLGALVGGALASWLGVRSAIWCAAGFLALTCLTLLFSRLRVLRDLPASAAPPR</sequence>
<dbReference type="InterPro" id="IPR020846">
    <property type="entry name" value="MFS_dom"/>
</dbReference>
<feature type="transmembrane region" description="Helical" evidence="7">
    <location>
        <begin position="85"/>
        <end position="107"/>
    </location>
</feature>